<comment type="caution">
    <text evidence="1">The sequence shown here is derived from an EMBL/GenBank/DDBJ whole genome shotgun (WGS) entry which is preliminary data.</text>
</comment>
<protein>
    <submittedName>
        <fullName evidence="1">Uncharacterized protein</fullName>
    </submittedName>
</protein>
<evidence type="ECO:0000313" key="2">
    <source>
        <dbReference type="Proteomes" id="UP001174934"/>
    </source>
</evidence>
<evidence type="ECO:0000313" key="1">
    <source>
        <dbReference type="EMBL" id="KAK0610122.1"/>
    </source>
</evidence>
<dbReference type="AlphaFoldDB" id="A0AA39W9R5"/>
<reference evidence="1" key="1">
    <citation type="submission" date="2023-06" db="EMBL/GenBank/DDBJ databases">
        <title>Genome-scale phylogeny and comparative genomics of the fungal order Sordariales.</title>
        <authorList>
            <consortium name="Lawrence Berkeley National Laboratory"/>
            <person name="Hensen N."/>
            <person name="Bonometti L."/>
            <person name="Westerberg I."/>
            <person name="Brannstrom I.O."/>
            <person name="Guillou S."/>
            <person name="Cros-Aarteil S."/>
            <person name="Calhoun S."/>
            <person name="Haridas S."/>
            <person name="Kuo A."/>
            <person name="Mondo S."/>
            <person name="Pangilinan J."/>
            <person name="Riley R."/>
            <person name="LaButti K."/>
            <person name="Andreopoulos B."/>
            <person name="Lipzen A."/>
            <person name="Chen C."/>
            <person name="Yanf M."/>
            <person name="Daum C."/>
            <person name="Ng V."/>
            <person name="Clum A."/>
            <person name="Steindorff A."/>
            <person name="Ohm R."/>
            <person name="Martin F."/>
            <person name="Silar P."/>
            <person name="Natvig D."/>
            <person name="Lalanne C."/>
            <person name="Gautier V."/>
            <person name="Ament-velasquez S.L."/>
            <person name="Kruys A."/>
            <person name="Hutchinson M.I."/>
            <person name="Powell A.J."/>
            <person name="Barry K."/>
            <person name="Miller A.N."/>
            <person name="Grigoriev I.V."/>
            <person name="Debuchy R."/>
            <person name="Gladieux P."/>
            <person name="Thoren M.H."/>
            <person name="Johannesson H."/>
        </authorList>
    </citation>
    <scope>NUCLEOTIDE SEQUENCE</scope>
    <source>
        <strain evidence="1">SMH3391-2</strain>
    </source>
</reference>
<dbReference type="Proteomes" id="UP001174934">
    <property type="component" value="Unassembled WGS sequence"/>
</dbReference>
<accession>A0AA39W9R5</accession>
<dbReference type="EMBL" id="JAULSR010000011">
    <property type="protein sequence ID" value="KAK0610122.1"/>
    <property type="molecule type" value="Genomic_DNA"/>
</dbReference>
<organism evidence="1 2">
    <name type="scientific">Bombardia bombarda</name>
    <dbReference type="NCBI Taxonomy" id="252184"/>
    <lineage>
        <taxon>Eukaryota</taxon>
        <taxon>Fungi</taxon>
        <taxon>Dikarya</taxon>
        <taxon>Ascomycota</taxon>
        <taxon>Pezizomycotina</taxon>
        <taxon>Sordariomycetes</taxon>
        <taxon>Sordariomycetidae</taxon>
        <taxon>Sordariales</taxon>
        <taxon>Lasiosphaeriaceae</taxon>
        <taxon>Bombardia</taxon>
    </lineage>
</organism>
<sequence>MVKYPTSEAAGPLFYFVFIPTYHFGFPYGAATPFGWIYVPFISFWLPPSAILTVDSDLVDGVRCLFFGLYIP</sequence>
<gene>
    <name evidence="1" type="ORF">B0T17DRAFT_545936</name>
</gene>
<proteinExistence type="predicted"/>
<keyword evidence="2" id="KW-1185">Reference proteome</keyword>
<name>A0AA39W9R5_9PEZI</name>